<dbReference type="KEGG" id="tva:4759073"/>
<dbReference type="AlphaFoldDB" id="A2F1G1"/>
<dbReference type="EMBL" id="DS113573">
    <property type="protein sequence ID" value="EAY01248.1"/>
    <property type="molecule type" value="Genomic_DNA"/>
</dbReference>
<evidence type="ECO:0000256" key="2">
    <source>
        <dbReference type="SAM" id="MobiDB-lite"/>
    </source>
</evidence>
<dbReference type="OrthoDB" id="10559528at2759"/>
<keyword evidence="4" id="KW-1185">Reference proteome</keyword>
<dbReference type="InParanoid" id="A2F1G1"/>
<gene>
    <name evidence="3" type="ORF">TVAG_027160</name>
</gene>
<dbReference type="Proteomes" id="UP000001542">
    <property type="component" value="Unassembled WGS sequence"/>
</dbReference>
<organism evidence="3 4">
    <name type="scientific">Trichomonas vaginalis (strain ATCC PRA-98 / G3)</name>
    <dbReference type="NCBI Taxonomy" id="412133"/>
    <lineage>
        <taxon>Eukaryota</taxon>
        <taxon>Metamonada</taxon>
        <taxon>Parabasalia</taxon>
        <taxon>Trichomonadida</taxon>
        <taxon>Trichomonadidae</taxon>
        <taxon>Trichomonas</taxon>
    </lineage>
</organism>
<reference evidence="3" key="2">
    <citation type="journal article" date="2007" name="Science">
        <title>Draft genome sequence of the sexually transmitted pathogen Trichomonas vaginalis.</title>
        <authorList>
            <person name="Carlton J.M."/>
            <person name="Hirt R.P."/>
            <person name="Silva J.C."/>
            <person name="Delcher A.L."/>
            <person name="Schatz M."/>
            <person name="Zhao Q."/>
            <person name="Wortman J.R."/>
            <person name="Bidwell S.L."/>
            <person name="Alsmark U.C.M."/>
            <person name="Besteiro S."/>
            <person name="Sicheritz-Ponten T."/>
            <person name="Noel C.J."/>
            <person name="Dacks J.B."/>
            <person name="Foster P.G."/>
            <person name="Simillion C."/>
            <person name="Van de Peer Y."/>
            <person name="Miranda-Saavedra D."/>
            <person name="Barton G.J."/>
            <person name="Westrop G.D."/>
            <person name="Mueller S."/>
            <person name="Dessi D."/>
            <person name="Fiori P.L."/>
            <person name="Ren Q."/>
            <person name="Paulsen I."/>
            <person name="Zhang H."/>
            <person name="Bastida-Corcuera F.D."/>
            <person name="Simoes-Barbosa A."/>
            <person name="Brown M.T."/>
            <person name="Hayes R.D."/>
            <person name="Mukherjee M."/>
            <person name="Okumura C.Y."/>
            <person name="Schneider R."/>
            <person name="Smith A.J."/>
            <person name="Vanacova S."/>
            <person name="Villalvazo M."/>
            <person name="Haas B.J."/>
            <person name="Pertea M."/>
            <person name="Feldblyum T.V."/>
            <person name="Utterback T.R."/>
            <person name="Shu C.L."/>
            <person name="Osoegawa K."/>
            <person name="de Jong P.J."/>
            <person name="Hrdy I."/>
            <person name="Horvathova L."/>
            <person name="Zubacova Z."/>
            <person name="Dolezal P."/>
            <person name="Malik S.B."/>
            <person name="Logsdon J.M. Jr."/>
            <person name="Henze K."/>
            <person name="Gupta A."/>
            <person name="Wang C.C."/>
            <person name="Dunne R.L."/>
            <person name="Upcroft J.A."/>
            <person name="Upcroft P."/>
            <person name="White O."/>
            <person name="Salzberg S.L."/>
            <person name="Tang P."/>
            <person name="Chiu C.-H."/>
            <person name="Lee Y.-S."/>
            <person name="Embley T.M."/>
            <person name="Coombs G.H."/>
            <person name="Mottram J.C."/>
            <person name="Tachezy J."/>
            <person name="Fraser-Liggett C.M."/>
            <person name="Johnson P.J."/>
        </authorList>
    </citation>
    <scope>NUCLEOTIDE SEQUENCE [LARGE SCALE GENOMIC DNA]</scope>
    <source>
        <strain evidence="3">G3</strain>
    </source>
</reference>
<keyword evidence="1" id="KW-0175">Coiled coil</keyword>
<dbReference type="VEuPathDB" id="TrichDB:TVAGG3_0947770"/>
<evidence type="ECO:0000256" key="1">
    <source>
        <dbReference type="SAM" id="Coils"/>
    </source>
</evidence>
<feature type="region of interest" description="Disordered" evidence="2">
    <location>
        <begin position="208"/>
        <end position="260"/>
    </location>
</feature>
<dbReference type="VEuPathDB" id="TrichDB:TVAG_027160"/>
<feature type="coiled-coil region" evidence="1">
    <location>
        <begin position="135"/>
        <end position="207"/>
    </location>
</feature>
<evidence type="ECO:0000313" key="4">
    <source>
        <dbReference type="Proteomes" id="UP000001542"/>
    </source>
</evidence>
<reference evidence="3" key="1">
    <citation type="submission" date="2006-10" db="EMBL/GenBank/DDBJ databases">
        <authorList>
            <person name="Amadeo P."/>
            <person name="Zhao Q."/>
            <person name="Wortman J."/>
            <person name="Fraser-Liggett C."/>
            <person name="Carlton J."/>
        </authorList>
    </citation>
    <scope>NUCLEOTIDE SEQUENCE</scope>
    <source>
        <strain evidence="3">G3</strain>
    </source>
</reference>
<dbReference type="RefSeq" id="XP_001314063.1">
    <property type="nucleotide sequence ID" value="XM_001314056.1"/>
</dbReference>
<sequence>MDKAAQIELLKKEHQVAVDNFDFDRAESISIQIKKLQTAQNRPQTRNTQLDEETEKLKTSANIAKTKTTQDRVELQRKFHERFQELTKQHTEELNNLSLSYALARERELKRPVHEASVKYEQSKKFGTDHNYQMARSLYQEAVQLEEEVREKRTRQIEEQYRRQKSKLEARQKRETDLLAEKQRAALEELELKASKEQSRLDRVQKAAELKSTLRYRDIPHVSGTMTPRKRSSSVSSSRAPSSARRSSTSSSRLSSRSPI</sequence>
<proteinExistence type="predicted"/>
<accession>A2F1G1</accession>
<name>A2F1G1_TRIV3</name>
<feature type="compositionally biased region" description="Low complexity" evidence="2">
    <location>
        <begin position="233"/>
        <end position="260"/>
    </location>
</feature>
<protein>
    <submittedName>
        <fullName evidence="3">Uncharacterized protein</fullName>
    </submittedName>
</protein>
<evidence type="ECO:0000313" key="3">
    <source>
        <dbReference type="EMBL" id="EAY01248.1"/>
    </source>
</evidence>
<dbReference type="SMR" id="A2F1G1"/>